<sequence>MCFYFWAIRAFVAYNLPSRQDEKHRLRKPLRLSYLLFMLEVFEKIFPDGEF</sequence>
<dbReference type="EMBL" id="FMWD01000005">
    <property type="protein sequence ID" value="SCZ59902.1"/>
    <property type="molecule type" value="Genomic_DNA"/>
</dbReference>
<dbReference type="Proteomes" id="UP000199648">
    <property type="component" value="Unassembled WGS sequence"/>
</dbReference>
<evidence type="ECO:0000313" key="2">
    <source>
        <dbReference type="Proteomes" id="UP000199648"/>
    </source>
</evidence>
<organism evidence="1 2">
    <name type="scientific">Thiohalomonas denitrificans</name>
    <dbReference type="NCBI Taxonomy" id="415747"/>
    <lineage>
        <taxon>Bacteria</taxon>
        <taxon>Pseudomonadati</taxon>
        <taxon>Pseudomonadota</taxon>
        <taxon>Gammaproteobacteria</taxon>
        <taxon>Thiohalomonadales</taxon>
        <taxon>Thiohalomonadaceae</taxon>
        <taxon>Thiohalomonas</taxon>
    </lineage>
</organism>
<protein>
    <submittedName>
        <fullName evidence="1">Uncharacterized protein</fullName>
    </submittedName>
</protein>
<dbReference type="AlphaFoldDB" id="A0A1G5QE18"/>
<gene>
    <name evidence="1" type="ORF">SAMN03097708_01947</name>
</gene>
<accession>A0A1G5QE18</accession>
<keyword evidence="2" id="KW-1185">Reference proteome</keyword>
<reference evidence="1 2" key="1">
    <citation type="submission" date="2016-10" db="EMBL/GenBank/DDBJ databases">
        <authorList>
            <person name="de Groot N.N."/>
        </authorList>
    </citation>
    <scope>NUCLEOTIDE SEQUENCE [LARGE SCALE GENOMIC DNA]</scope>
    <source>
        <strain evidence="1 2">HLD2</strain>
    </source>
</reference>
<proteinExistence type="predicted"/>
<evidence type="ECO:0000313" key="1">
    <source>
        <dbReference type="EMBL" id="SCZ59902.1"/>
    </source>
</evidence>
<name>A0A1G5QE18_9GAMM</name>